<sequence>MPSLREAQKQLTRDRIVQRALELFVEKGYSATTIDEIAAAAGTTRVTFYAYYPSRTDLMKDFMARVNEMLDRAYGPNSASTAAELVDVVHEGALEGVLAWLESRAALWPVFRPYLDVLDEAAAVDAEVRDMVESWHEEVISDIVRGMDLAGRFQEETRHIRGTLAFTQLDYVATLWTRRKYEPNREHAIEVLADSWYHLLCDEPRPIEGP</sequence>
<dbReference type="InterPro" id="IPR050109">
    <property type="entry name" value="HTH-type_TetR-like_transc_reg"/>
</dbReference>
<evidence type="ECO:0000313" key="6">
    <source>
        <dbReference type="EMBL" id="XDP45435.1"/>
    </source>
</evidence>
<evidence type="ECO:0000256" key="2">
    <source>
        <dbReference type="ARBA" id="ARBA00023125"/>
    </source>
</evidence>
<dbReference type="GO" id="GO:0003700">
    <property type="term" value="F:DNA-binding transcription factor activity"/>
    <property type="evidence" value="ECO:0007669"/>
    <property type="project" value="TreeGrafter"/>
</dbReference>
<protein>
    <submittedName>
        <fullName evidence="6">TetR/AcrR family transcriptional regulator</fullName>
    </submittedName>
</protein>
<keyword evidence="2 4" id="KW-0238">DNA-binding</keyword>
<evidence type="ECO:0000256" key="3">
    <source>
        <dbReference type="ARBA" id="ARBA00023163"/>
    </source>
</evidence>
<dbReference type="PANTHER" id="PTHR30055">
    <property type="entry name" value="HTH-TYPE TRANSCRIPTIONAL REGULATOR RUTR"/>
    <property type="match status" value="1"/>
</dbReference>
<evidence type="ECO:0000256" key="4">
    <source>
        <dbReference type="PROSITE-ProRule" id="PRU00335"/>
    </source>
</evidence>
<dbReference type="PROSITE" id="PS50977">
    <property type="entry name" value="HTH_TETR_2"/>
    <property type="match status" value="1"/>
</dbReference>
<feature type="DNA-binding region" description="H-T-H motif" evidence="4">
    <location>
        <begin position="33"/>
        <end position="52"/>
    </location>
</feature>
<dbReference type="InterPro" id="IPR001647">
    <property type="entry name" value="HTH_TetR"/>
</dbReference>
<dbReference type="PANTHER" id="PTHR30055:SF234">
    <property type="entry name" value="HTH-TYPE TRANSCRIPTIONAL REGULATOR BETI"/>
    <property type="match status" value="1"/>
</dbReference>
<organism evidence="6">
    <name type="scientific">Sinomonas puerhi</name>
    <dbReference type="NCBI Taxonomy" id="3238584"/>
    <lineage>
        <taxon>Bacteria</taxon>
        <taxon>Bacillati</taxon>
        <taxon>Actinomycetota</taxon>
        <taxon>Actinomycetes</taxon>
        <taxon>Micrococcales</taxon>
        <taxon>Micrococcaceae</taxon>
        <taxon>Sinomonas</taxon>
    </lineage>
</organism>
<dbReference type="InterPro" id="IPR009057">
    <property type="entry name" value="Homeodomain-like_sf"/>
</dbReference>
<accession>A0AB39L3L1</accession>
<evidence type="ECO:0000256" key="1">
    <source>
        <dbReference type="ARBA" id="ARBA00023015"/>
    </source>
</evidence>
<dbReference type="KEGG" id="spue:AB5L97_19605"/>
<evidence type="ECO:0000259" key="5">
    <source>
        <dbReference type="PROSITE" id="PS50977"/>
    </source>
</evidence>
<dbReference type="PRINTS" id="PR00455">
    <property type="entry name" value="HTHTETR"/>
</dbReference>
<keyword evidence="3" id="KW-0804">Transcription</keyword>
<feature type="domain" description="HTH tetR-type" evidence="5">
    <location>
        <begin position="10"/>
        <end position="70"/>
    </location>
</feature>
<reference evidence="6" key="1">
    <citation type="submission" date="2024-07" db="EMBL/GenBank/DDBJ databases">
        <authorList>
            <person name="fu j."/>
        </authorList>
    </citation>
    <scope>NUCLEOTIDE SEQUENCE</scope>
    <source>
        <strain evidence="6">P10A9</strain>
    </source>
</reference>
<dbReference type="Gene3D" id="1.10.357.10">
    <property type="entry name" value="Tetracycline Repressor, domain 2"/>
    <property type="match status" value="1"/>
</dbReference>
<dbReference type="Pfam" id="PF00440">
    <property type="entry name" value="TetR_N"/>
    <property type="match status" value="1"/>
</dbReference>
<name>A0AB39L3L1_9MICC</name>
<dbReference type="EMBL" id="CP163302">
    <property type="protein sequence ID" value="XDP45435.1"/>
    <property type="molecule type" value="Genomic_DNA"/>
</dbReference>
<dbReference type="AlphaFoldDB" id="A0AB39L3L1"/>
<dbReference type="RefSeq" id="WP_369045969.1">
    <property type="nucleotide sequence ID" value="NZ_CP163302.1"/>
</dbReference>
<keyword evidence="1" id="KW-0805">Transcription regulation</keyword>
<gene>
    <name evidence="6" type="ORF">AB5L97_19605</name>
</gene>
<dbReference type="SUPFAM" id="SSF46689">
    <property type="entry name" value="Homeodomain-like"/>
    <property type="match status" value="1"/>
</dbReference>
<dbReference type="GO" id="GO:0000976">
    <property type="term" value="F:transcription cis-regulatory region binding"/>
    <property type="evidence" value="ECO:0007669"/>
    <property type="project" value="TreeGrafter"/>
</dbReference>
<proteinExistence type="predicted"/>